<proteinExistence type="predicted"/>
<dbReference type="KEGG" id="vg:29066425"/>
<dbReference type="Proteomes" id="UP000204231">
    <property type="component" value="Segment"/>
</dbReference>
<name>A0A1C9EH05_9CAUD</name>
<keyword evidence="1" id="KW-0472">Membrane</keyword>
<sequence>MNTIRLLFRGIIVGLFGIALAFSLLSIYAALTDYDLPRPGDSSGSGVGIVPGGGLGIDMGGGIMLDPSSGRLTPGVPLP</sequence>
<dbReference type="RefSeq" id="YP_009287891.1">
    <property type="nucleotide sequence ID" value="NC_031080.1"/>
</dbReference>
<keyword evidence="3" id="KW-1185">Reference proteome</keyword>
<reference evidence="2 3" key="1">
    <citation type="submission" date="2016-08" db="EMBL/GenBank/DDBJ databases">
        <authorList>
            <person name="Acevedo E."/>
            <person name="Azhar M."/>
            <person name="Golebiewska U.P."/>
            <person name="Grzywna D."/>
            <person name="Guardiola R."/>
            <person name="Jackson O."/>
            <person name="John N."/>
            <person name="Kanavatsas C."/>
            <person name="Khan S."/>
            <person name="Leong J."/>
            <person name="Mansilla E."/>
            <person name="Muladjanov Y."/>
            <person name="Nouel J."/>
            <person name="Oh S."/>
            <person name="Oppedisano M."/>
            <person name="Sajid A."/>
            <person name="Samper M."/>
            <person name="Ugbeva O."/>
            <person name="Delesalle V.A."/>
            <person name="Garlena R.A."/>
            <person name="Russell D.A."/>
            <person name="Pope W.H."/>
            <person name="Jacobs-Sera D."/>
            <person name="Hendrix R.W."/>
            <person name="Hatfull G.F."/>
        </authorList>
    </citation>
    <scope>NUCLEOTIDE SEQUENCE [LARGE SCALE GENOMIC DNA]</scope>
</reference>
<accession>A0A1C9EH05</accession>
<keyword evidence="1" id="KW-0812">Transmembrane</keyword>
<keyword evidence="1" id="KW-1133">Transmembrane helix</keyword>
<evidence type="ECO:0000313" key="3">
    <source>
        <dbReference type="Proteomes" id="UP000204231"/>
    </source>
</evidence>
<protein>
    <submittedName>
        <fullName evidence="2">Uncharacterized protein</fullName>
    </submittedName>
</protein>
<organism evidence="2 3">
    <name type="scientific">Mycobacterium phage Tonenili</name>
    <dbReference type="NCBI Taxonomy" id="1891703"/>
    <lineage>
        <taxon>Viruses</taxon>
        <taxon>Duplodnaviria</taxon>
        <taxon>Heunggongvirae</taxon>
        <taxon>Uroviricota</taxon>
        <taxon>Caudoviricetes</taxon>
        <taxon>Ceeclamvirinae</taxon>
        <taxon>Bixzunavirus</taxon>
        <taxon>Bixzunavirus tonenili</taxon>
    </lineage>
</organism>
<gene>
    <name evidence="2" type="ORF">SEA_TONENILI_27</name>
</gene>
<dbReference type="GeneID" id="29066425"/>
<dbReference type="EMBL" id="KX752698">
    <property type="protein sequence ID" value="AON96778.1"/>
    <property type="molecule type" value="Genomic_DNA"/>
</dbReference>
<evidence type="ECO:0000256" key="1">
    <source>
        <dbReference type="SAM" id="Phobius"/>
    </source>
</evidence>
<evidence type="ECO:0000313" key="2">
    <source>
        <dbReference type="EMBL" id="AON96778.1"/>
    </source>
</evidence>
<feature type="transmembrane region" description="Helical" evidence="1">
    <location>
        <begin position="7"/>
        <end position="31"/>
    </location>
</feature>